<keyword evidence="1" id="KW-0812">Transmembrane</keyword>
<feature type="transmembrane region" description="Helical" evidence="1">
    <location>
        <begin position="186"/>
        <end position="215"/>
    </location>
</feature>
<keyword evidence="1" id="KW-1133">Transmembrane helix</keyword>
<gene>
    <name evidence="2" type="ORF">HBN54_000517</name>
</gene>
<feature type="transmembrane region" description="Helical" evidence="1">
    <location>
        <begin position="235"/>
        <end position="255"/>
    </location>
</feature>
<dbReference type="EMBL" id="JAAVTK010000001">
    <property type="protein sequence ID" value="NKI87938.1"/>
    <property type="molecule type" value="Genomic_DNA"/>
</dbReference>
<feature type="transmembrane region" description="Helical" evidence="1">
    <location>
        <begin position="107"/>
        <end position="127"/>
    </location>
</feature>
<keyword evidence="1" id="KW-0472">Membrane</keyword>
<feature type="transmembrane region" description="Helical" evidence="1">
    <location>
        <begin position="424"/>
        <end position="443"/>
    </location>
</feature>
<evidence type="ECO:0000256" key="1">
    <source>
        <dbReference type="SAM" id="Phobius"/>
    </source>
</evidence>
<feature type="transmembrane region" description="Helical" evidence="1">
    <location>
        <begin position="326"/>
        <end position="344"/>
    </location>
</feature>
<feature type="transmembrane region" description="Helical" evidence="1">
    <location>
        <begin position="160"/>
        <end position="179"/>
    </location>
</feature>
<feature type="transmembrane region" description="Helical" evidence="1">
    <location>
        <begin position="364"/>
        <end position="387"/>
    </location>
</feature>
<keyword evidence="3" id="KW-1185">Reference proteome</keyword>
<comment type="caution">
    <text evidence="2">The sequence shown here is derived from an EMBL/GenBank/DDBJ whole genome shotgun (WGS) entry which is preliminary data.</text>
</comment>
<evidence type="ECO:0000313" key="3">
    <source>
        <dbReference type="Proteomes" id="UP000717634"/>
    </source>
</evidence>
<dbReference type="RefSeq" id="WP_168671569.1">
    <property type="nucleotide sequence ID" value="NZ_JAAVTK010000001.1"/>
</dbReference>
<accession>A0ABX1HGM0</accession>
<organism evidence="2 3">
    <name type="scientific">Hymenobacter artigasi</name>
    <dbReference type="NCBI Taxonomy" id="2719616"/>
    <lineage>
        <taxon>Bacteria</taxon>
        <taxon>Pseudomonadati</taxon>
        <taxon>Bacteroidota</taxon>
        <taxon>Cytophagia</taxon>
        <taxon>Cytophagales</taxon>
        <taxon>Hymenobacteraceae</taxon>
        <taxon>Hymenobacter</taxon>
    </lineage>
</organism>
<protein>
    <recommendedName>
        <fullName evidence="4">Glycosyltransferase RgtA/B/C/D-like domain-containing protein</fullName>
    </recommendedName>
</protein>
<feature type="transmembrane region" description="Helical" evidence="1">
    <location>
        <begin position="83"/>
        <end position="101"/>
    </location>
</feature>
<name>A0ABX1HGM0_9BACT</name>
<feature type="transmembrane region" description="Helical" evidence="1">
    <location>
        <begin position="20"/>
        <end position="44"/>
    </location>
</feature>
<evidence type="ECO:0008006" key="4">
    <source>
        <dbReference type="Google" id="ProtNLM"/>
    </source>
</evidence>
<reference evidence="2 3" key="1">
    <citation type="submission" date="2020-03" db="EMBL/GenBank/DDBJ databases">
        <title>Genomic Encyclopedia of Type Strains, Phase IV (KMG-V): Genome sequencing to study the core and pangenomes of soil and plant-associated prokaryotes.</title>
        <authorList>
            <person name="Whitman W."/>
        </authorList>
    </citation>
    <scope>NUCLEOTIDE SEQUENCE [LARGE SCALE GENOMIC DNA]</scope>
    <source>
        <strain evidence="2 3">1B</strain>
    </source>
</reference>
<sequence>MSQVLPPAPVAPQSARKRAAAWFAQHPSWGAVVLLGILFGIHLYTNRYHENRYDAQGYWELANKYWSTGGFELLSFDNILRGYLFPLIISPFTLLTAYYGWEPINITRGFGLVTAVLLFGVVGPGLWRALRGPLAPAVPLGRRMVFGLLGFLMWRDYFNFALTDFPALLALLAGIWALLRHRRLVWGGLLAGIAVAAALNFRPVYAATLPLVLILCVWPRERPVTGGGWLGALHWVRGATFLFGVGLVLAPQLLINQAHFNSNSPLVLTAPPDSPNLYLSQVHGGLFIQKYETTVGVDYPTPSVVFRDATGDALATEAQLPPDMSFADYLAMAGHYPGPLLALWLRHLFNGLDLQYPTPYPQAIFVNTFALALTNYLVLITGLLVLVRLGWRRLAWSRVPAIIVLLILLGPCAATLPVVMECRFLMPLHLLLCAMVAFGAHPLRQWRAASLGRRAAGFTLYGLLVVGSFAVSASTQRQLEAKPRLLFKWQEPVPGSW</sequence>
<feature type="transmembrane region" description="Helical" evidence="1">
    <location>
        <begin position="455"/>
        <end position="475"/>
    </location>
</feature>
<proteinExistence type="predicted"/>
<dbReference type="Proteomes" id="UP000717634">
    <property type="component" value="Unassembled WGS sequence"/>
</dbReference>
<evidence type="ECO:0000313" key="2">
    <source>
        <dbReference type="EMBL" id="NKI87938.1"/>
    </source>
</evidence>
<feature type="transmembrane region" description="Helical" evidence="1">
    <location>
        <begin position="399"/>
        <end position="418"/>
    </location>
</feature>